<dbReference type="RefSeq" id="WP_090698199.1">
    <property type="nucleotide sequence ID" value="NZ_FNHH01000001.1"/>
</dbReference>
<sequence>MNKIYMILERIEQLLLSNKTTFTVAEFSAYSGLSKSAIHKLTQRKRIRYSRPNGKLIYISKEAADAYLQSNPVIPDADIEKMAIDYTINNPRKRWDAA</sequence>
<feature type="domain" description="Helix-turn-helix" evidence="1">
    <location>
        <begin position="22"/>
        <end position="71"/>
    </location>
</feature>
<evidence type="ECO:0000259" key="1">
    <source>
        <dbReference type="Pfam" id="PF12728"/>
    </source>
</evidence>
<dbReference type="STRING" id="990371.SAMN05421813_101279"/>
<protein>
    <submittedName>
        <fullName evidence="2">DNA binding domain-containing protein, excisionase family</fullName>
    </submittedName>
</protein>
<reference evidence="3" key="1">
    <citation type="submission" date="2016-10" db="EMBL/GenBank/DDBJ databases">
        <authorList>
            <person name="Varghese N."/>
            <person name="Submissions S."/>
        </authorList>
    </citation>
    <scope>NUCLEOTIDE SEQUENCE [LARGE SCALE GENOMIC DNA]</scope>
    <source>
        <strain evidence="3">DSM 24536</strain>
    </source>
</reference>
<dbReference type="AlphaFoldDB" id="A0A1G9M7U6"/>
<evidence type="ECO:0000313" key="3">
    <source>
        <dbReference type="Proteomes" id="UP000199226"/>
    </source>
</evidence>
<dbReference type="InterPro" id="IPR010093">
    <property type="entry name" value="SinI_DNA-bd"/>
</dbReference>
<dbReference type="Pfam" id="PF12728">
    <property type="entry name" value="HTH_17"/>
    <property type="match status" value="1"/>
</dbReference>
<dbReference type="InterPro" id="IPR041657">
    <property type="entry name" value="HTH_17"/>
</dbReference>
<proteinExistence type="predicted"/>
<dbReference type="NCBIfam" id="TIGR01764">
    <property type="entry name" value="excise"/>
    <property type="match status" value="1"/>
</dbReference>
<evidence type="ECO:0000313" key="2">
    <source>
        <dbReference type="EMBL" id="SDL70306.1"/>
    </source>
</evidence>
<organism evidence="2 3">
    <name type="scientific">Daejeonella rubra</name>
    <dbReference type="NCBI Taxonomy" id="990371"/>
    <lineage>
        <taxon>Bacteria</taxon>
        <taxon>Pseudomonadati</taxon>
        <taxon>Bacteroidota</taxon>
        <taxon>Sphingobacteriia</taxon>
        <taxon>Sphingobacteriales</taxon>
        <taxon>Sphingobacteriaceae</taxon>
        <taxon>Daejeonella</taxon>
    </lineage>
</organism>
<keyword evidence="3" id="KW-1185">Reference proteome</keyword>
<dbReference type="EMBL" id="FNHH01000001">
    <property type="protein sequence ID" value="SDL70306.1"/>
    <property type="molecule type" value="Genomic_DNA"/>
</dbReference>
<dbReference type="Proteomes" id="UP000199226">
    <property type="component" value="Unassembled WGS sequence"/>
</dbReference>
<dbReference type="OrthoDB" id="597977at2"/>
<accession>A0A1G9M7U6</accession>
<dbReference type="GO" id="GO:0003677">
    <property type="term" value="F:DNA binding"/>
    <property type="evidence" value="ECO:0007669"/>
    <property type="project" value="InterPro"/>
</dbReference>
<name>A0A1G9M7U6_9SPHI</name>
<gene>
    <name evidence="2" type="ORF">SAMN05421813_101279</name>
</gene>